<dbReference type="EMBL" id="LUEZ02000005">
    <property type="protein sequence ID" value="RDB30527.1"/>
    <property type="molecule type" value="Genomic_DNA"/>
</dbReference>
<reference evidence="1" key="1">
    <citation type="submission" date="2018-04" db="EMBL/GenBank/DDBJ databases">
        <title>Whole genome sequencing of Hypsizygus marmoreus.</title>
        <authorList>
            <person name="Choi I.-G."/>
            <person name="Min B."/>
            <person name="Kim J.-G."/>
            <person name="Kim S."/>
            <person name="Oh Y.-L."/>
            <person name="Kong W.-S."/>
            <person name="Park H."/>
            <person name="Jeong J."/>
            <person name="Song E.-S."/>
        </authorList>
    </citation>
    <scope>NUCLEOTIDE SEQUENCE [LARGE SCALE GENOMIC DNA]</scope>
    <source>
        <strain evidence="1">51987-8</strain>
    </source>
</reference>
<evidence type="ECO:0000313" key="2">
    <source>
        <dbReference type="Proteomes" id="UP000076154"/>
    </source>
</evidence>
<proteinExistence type="predicted"/>
<sequence>METVAPYIRNVALGGAWTAAQRAEFDSVISLLLNLDNVRGLILETWSWDFLSGKSTASLLKSNGLLFQTVTILHLNYIRFPSFPLLATFVSGFSLLEELSFNNVTWDAGGHSLTPMLGVLKDRKWPLRLLQLRTLEVCSCPVKPILYWLFGDGSDNMSRSSQLEAQVPALRSLSIPEVLPNEISLVGSVLRKLGSSLHHLEIGFLTRSHDELDVTELLGLVKLSQNRFLHKIHIHQLTLFQFPPRAPLPLSALPISNDSTSSSNSSPYSWLIPFLSHVRSKIVEMAFSVWFSEESHLEFIDWSAMAGILIQPEFSGIRMLEVRVLGMGEGRRDVRAWLLRRLTGWPRAKDVLQVTFVDQ</sequence>
<dbReference type="Proteomes" id="UP000076154">
    <property type="component" value="Unassembled WGS sequence"/>
</dbReference>
<evidence type="ECO:0008006" key="3">
    <source>
        <dbReference type="Google" id="ProtNLM"/>
    </source>
</evidence>
<protein>
    <recommendedName>
        <fullName evidence="3">F-box domain-containing protein</fullName>
    </recommendedName>
</protein>
<dbReference type="InParanoid" id="A0A369KCC9"/>
<dbReference type="OrthoDB" id="2800661at2759"/>
<comment type="caution">
    <text evidence="1">The sequence shown here is derived from an EMBL/GenBank/DDBJ whole genome shotgun (WGS) entry which is preliminary data.</text>
</comment>
<keyword evidence="2" id="KW-1185">Reference proteome</keyword>
<evidence type="ECO:0000313" key="1">
    <source>
        <dbReference type="EMBL" id="RDB30527.1"/>
    </source>
</evidence>
<name>A0A369KCC9_HYPMA</name>
<accession>A0A369KCC9</accession>
<dbReference type="AlphaFoldDB" id="A0A369KCC9"/>
<organism evidence="1 2">
    <name type="scientific">Hypsizygus marmoreus</name>
    <name type="common">White beech mushroom</name>
    <name type="synonym">Agaricus marmoreus</name>
    <dbReference type="NCBI Taxonomy" id="39966"/>
    <lineage>
        <taxon>Eukaryota</taxon>
        <taxon>Fungi</taxon>
        <taxon>Dikarya</taxon>
        <taxon>Basidiomycota</taxon>
        <taxon>Agaricomycotina</taxon>
        <taxon>Agaricomycetes</taxon>
        <taxon>Agaricomycetidae</taxon>
        <taxon>Agaricales</taxon>
        <taxon>Tricholomatineae</taxon>
        <taxon>Lyophyllaceae</taxon>
        <taxon>Hypsizygus</taxon>
    </lineage>
</organism>
<gene>
    <name evidence="1" type="ORF">Hypma_007185</name>
</gene>